<accession>A0A4Y2CRQ4</accession>
<keyword evidence="2" id="KW-1185">Reference proteome</keyword>
<comment type="caution">
    <text evidence="1">The sequence shown here is derived from an EMBL/GenBank/DDBJ whole genome shotgun (WGS) entry which is preliminary data.</text>
</comment>
<gene>
    <name evidence="1" type="ORF">AVEN_15399_1</name>
</gene>
<evidence type="ECO:0000313" key="2">
    <source>
        <dbReference type="Proteomes" id="UP000499080"/>
    </source>
</evidence>
<sequence length="93" mass="10694">MMIKARHSPLFQSGIFGTREGNTFRHSEKPMEFGANGLEVVEFERIQNPKVHPHIPIWDLDANVSGEQRICLHWDLAPSLELKFKILLVGEEE</sequence>
<proteinExistence type="predicted"/>
<organism evidence="1 2">
    <name type="scientific">Araneus ventricosus</name>
    <name type="common">Orbweaver spider</name>
    <name type="synonym">Epeira ventricosa</name>
    <dbReference type="NCBI Taxonomy" id="182803"/>
    <lineage>
        <taxon>Eukaryota</taxon>
        <taxon>Metazoa</taxon>
        <taxon>Ecdysozoa</taxon>
        <taxon>Arthropoda</taxon>
        <taxon>Chelicerata</taxon>
        <taxon>Arachnida</taxon>
        <taxon>Araneae</taxon>
        <taxon>Araneomorphae</taxon>
        <taxon>Entelegynae</taxon>
        <taxon>Araneoidea</taxon>
        <taxon>Araneidae</taxon>
        <taxon>Araneus</taxon>
    </lineage>
</organism>
<protein>
    <submittedName>
        <fullName evidence="1">Uncharacterized protein</fullName>
    </submittedName>
</protein>
<dbReference type="EMBL" id="BGPR01000239">
    <property type="protein sequence ID" value="GBM07142.1"/>
    <property type="molecule type" value="Genomic_DNA"/>
</dbReference>
<name>A0A4Y2CRQ4_ARAVE</name>
<dbReference type="Proteomes" id="UP000499080">
    <property type="component" value="Unassembled WGS sequence"/>
</dbReference>
<evidence type="ECO:0000313" key="1">
    <source>
        <dbReference type="EMBL" id="GBM07142.1"/>
    </source>
</evidence>
<reference evidence="1 2" key="1">
    <citation type="journal article" date="2019" name="Sci. Rep.">
        <title>Orb-weaving spider Araneus ventricosus genome elucidates the spidroin gene catalogue.</title>
        <authorList>
            <person name="Kono N."/>
            <person name="Nakamura H."/>
            <person name="Ohtoshi R."/>
            <person name="Moran D.A.P."/>
            <person name="Shinohara A."/>
            <person name="Yoshida Y."/>
            <person name="Fujiwara M."/>
            <person name="Mori M."/>
            <person name="Tomita M."/>
            <person name="Arakawa K."/>
        </authorList>
    </citation>
    <scope>NUCLEOTIDE SEQUENCE [LARGE SCALE GENOMIC DNA]</scope>
</reference>
<dbReference type="AlphaFoldDB" id="A0A4Y2CRQ4"/>